<proteinExistence type="predicted"/>
<protein>
    <submittedName>
        <fullName evidence="2">Uncharacterized protein</fullName>
    </submittedName>
</protein>
<feature type="region of interest" description="Disordered" evidence="1">
    <location>
        <begin position="38"/>
        <end position="206"/>
    </location>
</feature>
<feature type="compositionally biased region" description="Low complexity" evidence="1">
    <location>
        <begin position="42"/>
        <end position="54"/>
    </location>
</feature>
<accession>A0A699ZPH5</accession>
<feature type="compositionally biased region" description="Gly residues" evidence="1">
    <location>
        <begin position="196"/>
        <end position="206"/>
    </location>
</feature>
<dbReference type="AlphaFoldDB" id="A0A699ZPH5"/>
<feature type="compositionally biased region" description="Low complexity" evidence="1">
    <location>
        <begin position="1"/>
        <end position="10"/>
    </location>
</feature>
<keyword evidence="3" id="KW-1185">Reference proteome</keyword>
<organism evidence="2 3">
    <name type="scientific">Haematococcus lacustris</name>
    <name type="common">Green alga</name>
    <name type="synonym">Haematococcus pluvialis</name>
    <dbReference type="NCBI Taxonomy" id="44745"/>
    <lineage>
        <taxon>Eukaryota</taxon>
        <taxon>Viridiplantae</taxon>
        <taxon>Chlorophyta</taxon>
        <taxon>core chlorophytes</taxon>
        <taxon>Chlorophyceae</taxon>
        <taxon>CS clade</taxon>
        <taxon>Chlamydomonadales</taxon>
        <taxon>Haematococcaceae</taxon>
        <taxon>Haematococcus</taxon>
    </lineage>
</organism>
<dbReference type="Proteomes" id="UP000485058">
    <property type="component" value="Unassembled WGS sequence"/>
</dbReference>
<evidence type="ECO:0000313" key="2">
    <source>
        <dbReference type="EMBL" id="GFH23835.1"/>
    </source>
</evidence>
<feature type="region of interest" description="Disordered" evidence="1">
    <location>
        <begin position="1"/>
        <end position="21"/>
    </location>
</feature>
<evidence type="ECO:0000256" key="1">
    <source>
        <dbReference type="SAM" id="MobiDB-lite"/>
    </source>
</evidence>
<feature type="compositionally biased region" description="Basic and acidic residues" evidence="1">
    <location>
        <begin position="123"/>
        <end position="133"/>
    </location>
</feature>
<sequence>MEADEGWGLLPPYPPAGAGSLRSSRIEQLMSRPVILAGETCSPGLSGASPAAGAKHGKADKPTKSANVADGVPSEGPASQSQRGTAPLDGQVEGKPAHVITNGGSSKRSKNKFKSDALQSALQREHTIPRHETLPAASSSPCHSPTLPPGQPAASVGKTPTAAPAAQTVLTAVSGKKRRPSGCGNTGSAGMWGRSGVTGGQEGKTK</sequence>
<reference evidence="2 3" key="1">
    <citation type="submission" date="2020-02" db="EMBL/GenBank/DDBJ databases">
        <title>Draft genome sequence of Haematococcus lacustris strain NIES-144.</title>
        <authorList>
            <person name="Morimoto D."/>
            <person name="Nakagawa S."/>
            <person name="Yoshida T."/>
            <person name="Sawayama S."/>
        </authorList>
    </citation>
    <scope>NUCLEOTIDE SEQUENCE [LARGE SCALE GENOMIC DNA]</scope>
    <source>
        <strain evidence="2 3">NIES-144</strain>
    </source>
</reference>
<evidence type="ECO:0000313" key="3">
    <source>
        <dbReference type="Proteomes" id="UP000485058"/>
    </source>
</evidence>
<dbReference type="EMBL" id="BLLF01002375">
    <property type="protein sequence ID" value="GFH23835.1"/>
    <property type="molecule type" value="Genomic_DNA"/>
</dbReference>
<comment type="caution">
    <text evidence="2">The sequence shown here is derived from an EMBL/GenBank/DDBJ whole genome shotgun (WGS) entry which is preliminary data.</text>
</comment>
<gene>
    <name evidence="2" type="ORF">HaLaN_21519</name>
</gene>
<name>A0A699ZPH5_HAELA</name>